<evidence type="ECO:0000313" key="4">
    <source>
        <dbReference type="EMBL" id="EPS94838.1"/>
    </source>
</evidence>
<evidence type="ECO:0000313" key="5">
    <source>
        <dbReference type="Proteomes" id="UP000015241"/>
    </source>
</evidence>
<dbReference type="OrthoDB" id="366390at2759"/>
<feature type="repeat" description="ANK" evidence="3">
    <location>
        <begin position="55"/>
        <end position="87"/>
    </location>
</feature>
<dbReference type="InterPro" id="IPR002110">
    <property type="entry name" value="Ankyrin_rpt"/>
</dbReference>
<dbReference type="PROSITE" id="PS50088">
    <property type="entry name" value="ANK_REPEAT"/>
    <property type="match status" value="1"/>
</dbReference>
<dbReference type="InParanoid" id="S8DUD5"/>
<dbReference type="Proteomes" id="UP000015241">
    <property type="component" value="Unassembled WGS sequence"/>
</dbReference>
<keyword evidence="1" id="KW-0677">Repeat</keyword>
<dbReference type="PANTHER" id="PTHR24171">
    <property type="entry name" value="ANKYRIN REPEAT DOMAIN-CONTAINING PROTEIN 39-RELATED"/>
    <property type="match status" value="1"/>
</dbReference>
<dbReference type="SUPFAM" id="SSF48403">
    <property type="entry name" value="Ankyrin repeat"/>
    <property type="match status" value="1"/>
</dbReference>
<evidence type="ECO:0000256" key="3">
    <source>
        <dbReference type="PROSITE-ProRule" id="PRU00023"/>
    </source>
</evidence>
<keyword evidence="2 3" id="KW-0040">ANK repeat</keyword>
<dbReference type="Gene3D" id="1.25.40.20">
    <property type="entry name" value="Ankyrin repeat-containing domain"/>
    <property type="match status" value="1"/>
</dbReference>
<accession>S8DUD5</accession>
<dbReference type="GO" id="GO:0004842">
    <property type="term" value="F:ubiquitin-protein transferase activity"/>
    <property type="evidence" value="ECO:0007669"/>
    <property type="project" value="TreeGrafter"/>
</dbReference>
<evidence type="ECO:0000256" key="1">
    <source>
        <dbReference type="ARBA" id="ARBA00022737"/>
    </source>
</evidence>
<dbReference type="EMBL" id="KE504221">
    <property type="protein sequence ID" value="EPS94838.1"/>
    <property type="molecule type" value="Genomic_DNA"/>
</dbReference>
<dbReference type="eggNOG" id="ENOG502S5MP">
    <property type="taxonomic scope" value="Eukaryota"/>
</dbReference>
<dbReference type="AlphaFoldDB" id="S8DUD5"/>
<dbReference type="GO" id="GO:0085020">
    <property type="term" value="P:protein K6-linked ubiquitination"/>
    <property type="evidence" value="ECO:0007669"/>
    <property type="project" value="TreeGrafter"/>
</dbReference>
<dbReference type="PANTHER" id="PTHR24171:SF8">
    <property type="entry name" value="BRCA1-ASSOCIATED RING DOMAIN PROTEIN 1"/>
    <property type="match status" value="1"/>
</dbReference>
<dbReference type="HOGENOM" id="CLU_000134_34_2_1"/>
<organism evidence="4 5">
    <name type="scientific">Fomitopsis schrenkii</name>
    <name type="common">Brown rot fungus</name>
    <dbReference type="NCBI Taxonomy" id="2126942"/>
    <lineage>
        <taxon>Eukaryota</taxon>
        <taxon>Fungi</taxon>
        <taxon>Dikarya</taxon>
        <taxon>Basidiomycota</taxon>
        <taxon>Agaricomycotina</taxon>
        <taxon>Agaricomycetes</taxon>
        <taxon>Polyporales</taxon>
        <taxon>Fomitopsis</taxon>
    </lineage>
</organism>
<keyword evidence="5" id="KW-1185">Reference proteome</keyword>
<name>S8DUD5_FOMSC</name>
<dbReference type="InterPro" id="IPR036770">
    <property type="entry name" value="Ankyrin_rpt-contain_sf"/>
</dbReference>
<dbReference type="STRING" id="743788.S8DUD5"/>
<dbReference type="SMART" id="SM00248">
    <property type="entry name" value="ANK"/>
    <property type="match status" value="2"/>
</dbReference>
<dbReference type="PROSITE" id="PS50297">
    <property type="entry name" value="ANK_REP_REGION"/>
    <property type="match status" value="1"/>
</dbReference>
<reference evidence="4 5" key="1">
    <citation type="journal article" date="2012" name="Science">
        <title>The Paleozoic origin of enzymatic lignin decomposition reconstructed from 31 fungal genomes.</title>
        <authorList>
            <person name="Floudas D."/>
            <person name="Binder M."/>
            <person name="Riley R."/>
            <person name="Barry K."/>
            <person name="Blanchette R.A."/>
            <person name="Henrissat B."/>
            <person name="Martinez A.T."/>
            <person name="Otillar R."/>
            <person name="Spatafora J.W."/>
            <person name="Yadav J.S."/>
            <person name="Aerts A."/>
            <person name="Benoit I."/>
            <person name="Boyd A."/>
            <person name="Carlson A."/>
            <person name="Copeland A."/>
            <person name="Coutinho P.M."/>
            <person name="de Vries R.P."/>
            <person name="Ferreira P."/>
            <person name="Findley K."/>
            <person name="Foster B."/>
            <person name="Gaskell J."/>
            <person name="Glotzer D."/>
            <person name="Gorecki P."/>
            <person name="Heitman J."/>
            <person name="Hesse C."/>
            <person name="Hori C."/>
            <person name="Igarashi K."/>
            <person name="Jurgens J.A."/>
            <person name="Kallen N."/>
            <person name="Kersten P."/>
            <person name="Kohler A."/>
            <person name="Kuees U."/>
            <person name="Kumar T.K.A."/>
            <person name="Kuo A."/>
            <person name="LaButti K."/>
            <person name="Larrondo L.F."/>
            <person name="Lindquist E."/>
            <person name="Ling A."/>
            <person name="Lombard V."/>
            <person name="Lucas S."/>
            <person name="Lundell T."/>
            <person name="Martin R."/>
            <person name="McLaughlin D.J."/>
            <person name="Morgenstern I."/>
            <person name="Morin E."/>
            <person name="Murat C."/>
            <person name="Nagy L.G."/>
            <person name="Nolan M."/>
            <person name="Ohm R.A."/>
            <person name="Patyshakuliyeva A."/>
            <person name="Rokas A."/>
            <person name="Ruiz-Duenas F.J."/>
            <person name="Sabat G."/>
            <person name="Salamov A."/>
            <person name="Samejima M."/>
            <person name="Schmutz J."/>
            <person name="Slot J.C."/>
            <person name="St John F."/>
            <person name="Stenlid J."/>
            <person name="Sun H."/>
            <person name="Sun S."/>
            <person name="Syed K."/>
            <person name="Tsang A."/>
            <person name="Wiebenga A."/>
            <person name="Young D."/>
            <person name="Pisabarro A."/>
            <person name="Eastwood D.C."/>
            <person name="Martin F."/>
            <person name="Cullen D."/>
            <person name="Grigoriev I.V."/>
            <person name="Hibbett D.S."/>
        </authorList>
    </citation>
    <scope>NUCLEOTIDE SEQUENCE</scope>
    <source>
        <strain evidence="5">FP-58527</strain>
    </source>
</reference>
<sequence length="157" mass="16518">MLRIRNDPAAANGGTLPPETVEFAQRMFDAARSGDTALLSQAIDSGLPANLTNEKGNSLLMLAAYSGHADLTSTLLSKGADPNRINDNGQSPLAGAVFKNELEVIGRLMTGGANPRLGTPTAIQTARIFKREDVLKILGATEDDLEEALPTMPGPPH</sequence>
<proteinExistence type="predicted"/>
<protein>
    <submittedName>
        <fullName evidence="4">Uncharacterized protein</fullName>
    </submittedName>
</protein>
<dbReference type="Pfam" id="PF12796">
    <property type="entry name" value="Ank_2"/>
    <property type="match status" value="1"/>
</dbReference>
<evidence type="ECO:0000256" key="2">
    <source>
        <dbReference type="ARBA" id="ARBA00023043"/>
    </source>
</evidence>
<gene>
    <name evidence="4" type="ORF">FOMPIDRAFT_131125</name>
</gene>